<proteinExistence type="predicted"/>
<dbReference type="PANTHER" id="PTHR47718:SF13">
    <property type="entry name" value="OS09G0290500 PROTEIN"/>
    <property type="match status" value="1"/>
</dbReference>
<protein>
    <recommendedName>
        <fullName evidence="1">MULE transposase domain-containing protein</fullName>
    </recommendedName>
</protein>
<keyword evidence="3" id="KW-1185">Reference proteome</keyword>
<dbReference type="Proteomes" id="UP000289738">
    <property type="component" value="Chromosome A09"/>
</dbReference>
<feature type="domain" description="MULE transposase" evidence="1">
    <location>
        <begin position="78"/>
        <end position="171"/>
    </location>
</feature>
<comment type="caution">
    <text evidence="2">The sequence shown here is derived from an EMBL/GenBank/DDBJ whole genome shotgun (WGS) entry which is preliminary data.</text>
</comment>
<dbReference type="InterPro" id="IPR018289">
    <property type="entry name" value="MULE_transposase_dom"/>
</dbReference>
<reference evidence="2 3" key="1">
    <citation type="submission" date="2019-01" db="EMBL/GenBank/DDBJ databases">
        <title>Sequencing of cultivated peanut Arachis hypogaea provides insights into genome evolution and oil improvement.</title>
        <authorList>
            <person name="Chen X."/>
        </authorList>
    </citation>
    <scope>NUCLEOTIDE SEQUENCE [LARGE SCALE GENOMIC DNA]</scope>
    <source>
        <strain evidence="3">cv. Fuhuasheng</strain>
        <tissue evidence="2">Leaves</tissue>
    </source>
</reference>
<dbReference type="PANTHER" id="PTHR47718">
    <property type="entry name" value="OS01G0519700 PROTEIN"/>
    <property type="match status" value="1"/>
</dbReference>
<dbReference type="EMBL" id="SDMP01000009">
    <property type="protein sequence ID" value="RYR39135.1"/>
    <property type="molecule type" value="Genomic_DNA"/>
</dbReference>
<evidence type="ECO:0000259" key="1">
    <source>
        <dbReference type="Pfam" id="PF10551"/>
    </source>
</evidence>
<gene>
    <name evidence="2" type="ORF">Ahy_A09g044586</name>
</gene>
<dbReference type="Pfam" id="PF10551">
    <property type="entry name" value="MULE"/>
    <property type="match status" value="1"/>
</dbReference>
<evidence type="ECO:0000313" key="3">
    <source>
        <dbReference type="Proteomes" id="UP000289738"/>
    </source>
</evidence>
<evidence type="ECO:0000313" key="2">
    <source>
        <dbReference type="EMBL" id="RYR39135.1"/>
    </source>
</evidence>
<name>A0A445BKB8_ARAHY</name>
<dbReference type="AlphaFoldDB" id="A0A445BKB8"/>
<dbReference type="STRING" id="3818.A0A445BKB8"/>
<sequence length="215" mass="24612">MAEANASEMNNMKDAGVSTPRIYAMLANQVGGYENVNYTLRDMYNKISRRRHPVLGVLQALFWCDGRSQLDYEVFGDVLAFDATYKKNKLCPVVVFFGVNNHNQTVIFGSALVTDESKEVYVWLLQQLLTVMKEKTLVSVITDGFPSIKFAIEAVFPNAHHRLCAWHLIQNATSNVGNPKFTFMFKKCMLRDYKISVFEQKWFEIVEEFGVAEKN</sequence>
<accession>A0A445BKB8</accession>
<organism evidence="2 3">
    <name type="scientific">Arachis hypogaea</name>
    <name type="common">Peanut</name>
    <dbReference type="NCBI Taxonomy" id="3818"/>
    <lineage>
        <taxon>Eukaryota</taxon>
        <taxon>Viridiplantae</taxon>
        <taxon>Streptophyta</taxon>
        <taxon>Embryophyta</taxon>
        <taxon>Tracheophyta</taxon>
        <taxon>Spermatophyta</taxon>
        <taxon>Magnoliopsida</taxon>
        <taxon>eudicotyledons</taxon>
        <taxon>Gunneridae</taxon>
        <taxon>Pentapetalae</taxon>
        <taxon>rosids</taxon>
        <taxon>fabids</taxon>
        <taxon>Fabales</taxon>
        <taxon>Fabaceae</taxon>
        <taxon>Papilionoideae</taxon>
        <taxon>50 kb inversion clade</taxon>
        <taxon>dalbergioids sensu lato</taxon>
        <taxon>Dalbergieae</taxon>
        <taxon>Pterocarpus clade</taxon>
        <taxon>Arachis</taxon>
    </lineage>
</organism>